<evidence type="ECO:0000313" key="6">
    <source>
        <dbReference type="Proteomes" id="UP000285301"/>
    </source>
</evidence>
<keyword evidence="2" id="KW-0175">Coiled coil</keyword>
<feature type="coiled-coil region" evidence="2">
    <location>
        <begin position="243"/>
        <end position="362"/>
    </location>
</feature>
<organism evidence="4 6">
    <name type="scientific">Dinothrombium tinctorium</name>
    <dbReference type="NCBI Taxonomy" id="1965070"/>
    <lineage>
        <taxon>Eukaryota</taxon>
        <taxon>Metazoa</taxon>
        <taxon>Ecdysozoa</taxon>
        <taxon>Arthropoda</taxon>
        <taxon>Chelicerata</taxon>
        <taxon>Arachnida</taxon>
        <taxon>Acari</taxon>
        <taxon>Acariformes</taxon>
        <taxon>Trombidiformes</taxon>
        <taxon>Prostigmata</taxon>
        <taxon>Anystina</taxon>
        <taxon>Parasitengona</taxon>
        <taxon>Trombidioidea</taxon>
        <taxon>Trombidiidae</taxon>
        <taxon>Dinothrombium</taxon>
    </lineage>
</organism>
<gene>
    <name evidence="4" type="ORF">B4U79_08774</name>
    <name evidence="5" type="ORF">B4U79_15512</name>
</gene>
<dbReference type="EMBL" id="NCKU01001000">
    <property type="protein sequence ID" value="RWS13398.1"/>
    <property type="molecule type" value="Genomic_DNA"/>
</dbReference>
<feature type="region of interest" description="Disordered" evidence="3">
    <location>
        <begin position="154"/>
        <end position="195"/>
    </location>
</feature>
<comment type="caution">
    <text evidence="4">The sequence shown here is derived from an EMBL/GenBank/DDBJ whole genome shotgun (WGS) entry which is preliminary data.</text>
</comment>
<dbReference type="EMBL" id="NCKU01001685">
    <property type="protein sequence ID" value="RWS11493.1"/>
    <property type="molecule type" value="Genomic_DNA"/>
</dbReference>
<dbReference type="InterPro" id="IPR026183">
    <property type="entry name" value="Taxilin_fam"/>
</dbReference>
<dbReference type="OrthoDB" id="425555at2759"/>
<feature type="coiled-coil region" evidence="2">
    <location>
        <begin position="392"/>
        <end position="524"/>
    </location>
</feature>
<reference evidence="4" key="2">
    <citation type="submission" date="2018-11" db="EMBL/GenBank/DDBJ databases">
        <title>Trombidioid mite genomics.</title>
        <authorList>
            <person name="Dong X."/>
        </authorList>
    </citation>
    <scope>NUCLEOTIDE SEQUENCE</scope>
    <source>
        <strain evidence="4">UoL-WK</strain>
    </source>
</reference>
<name>A0A443R896_9ACAR</name>
<evidence type="ECO:0000313" key="4">
    <source>
        <dbReference type="EMBL" id="RWS11493.1"/>
    </source>
</evidence>
<protein>
    <submittedName>
        <fullName evidence="4">Gamma-taxilin-like protein</fullName>
    </submittedName>
</protein>
<dbReference type="AlphaFoldDB" id="A0A443R896"/>
<dbReference type="STRING" id="1965070.A0A443R896"/>
<keyword evidence="6" id="KW-1185">Reference proteome</keyword>
<dbReference type="GO" id="GO:0019905">
    <property type="term" value="F:syntaxin binding"/>
    <property type="evidence" value="ECO:0007669"/>
    <property type="project" value="InterPro"/>
</dbReference>
<feature type="compositionally biased region" description="Polar residues" evidence="3">
    <location>
        <begin position="154"/>
        <end position="164"/>
    </location>
</feature>
<dbReference type="PANTHER" id="PTHR16127:SF13">
    <property type="entry name" value="GH01188P"/>
    <property type="match status" value="1"/>
</dbReference>
<reference evidence="4 6" key="1">
    <citation type="journal article" date="2018" name="Gigascience">
        <title>Genomes of trombidid mites reveal novel predicted allergens and laterally-transferred genes associated with secondary metabolism.</title>
        <authorList>
            <person name="Dong X."/>
            <person name="Chaisiri K."/>
            <person name="Xia D."/>
            <person name="Armstrong S.D."/>
            <person name="Fang Y."/>
            <person name="Donnelly M.J."/>
            <person name="Kadowaki T."/>
            <person name="McGarry J.W."/>
            <person name="Darby A.C."/>
            <person name="Makepeace B.L."/>
        </authorList>
    </citation>
    <scope>NUCLEOTIDE SEQUENCE [LARGE SCALE GENOMIC DNA]</scope>
    <source>
        <strain evidence="4">UoL-WK</strain>
    </source>
</reference>
<dbReference type="PANTHER" id="PTHR16127">
    <property type="entry name" value="TAXILIN"/>
    <property type="match status" value="1"/>
</dbReference>
<comment type="similarity">
    <text evidence="1">Belongs to the taxilin family.</text>
</comment>
<sequence>MAGNGPQVNDTLSRRDHETECEETLLNDHSLVLSDLINECCSQANAIKSEIFKAIEQKSEAIAAQPDCDYTACCDQTRCSSDGERKQQLENAIKEKITDLETSLLSLNLSNKHGSTSDLKQTVLESDSPLDDAECKEKPYDSESNVVKDVCVDNQTNGESNQSPKRSESNKKAAKCSNTGAKASKKVAKTLNSRKGEQKEKCSIDHLMKSLSNSCETDGEKLDVLCKKYVELWTENKTLELRSKQHEKICLQLMKEKEQLQSEHNRVVLAKSKLESLCRELQRHNKAVKEETLMKIKEEEEKHREVANKFQGTLSDIMTLVQENQQRSDFLREENKDLATKMKALMEHYEKWEKNIEKILHQKDLELQIMRGKLAKSNYLLNEEKEHFLTEKQNLVGLIADLQKRYADASAKEMQSKAELSMYTSKYEEFQNVLTKSNEMFVTFKRDMEKMAKQIKKLEKETIQWKNKWESCNRALGTLSEEKQKRDNECEVALQKIQTLEKLCRALQEERFQMQTKLKELERKQSTVVENDVSS</sequence>
<evidence type="ECO:0000256" key="1">
    <source>
        <dbReference type="ARBA" id="ARBA00009550"/>
    </source>
</evidence>
<dbReference type="Proteomes" id="UP000285301">
    <property type="component" value="Unassembled WGS sequence"/>
</dbReference>
<evidence type="ECO:0000256" key="3">
    <source>
        <dbReference type="SAM" id="MobiDB-lite"/>
    </source>
</evidence>
<proteinExistence type="inferred from homology"/>
<dbReference type="Pfam" id="PF09728">
    <property type="entry name" value="Taxilin"/>
    <property type="match status" value="1"/>
</dbReference>
<evidence type="ECO:0000256" key="2">
    <source>
        <dbReference type="SAM" id="Coils"/>
    </source>
</evidence>
<evidence type="ECO:0000313" key="5">
    <source>
        <dbReference type="EMBL" id="RWS13398.1"/>
    </source>
</evidence>
<accession>A0A443R896</accession>